<evidence type="ECO:0000256" key="1">
    <source>
        <dbReference type="SAM" id="MobiDB-lite"/>
    </source>
</evidence>
<gene>
    <name evidence="2" type="ORF">LOC62_07G009580</name>
</gene>
<dbReference type="AlphaFoldDB" id="A0AAF0YK04"/>
<keyword evidence="3" id="KW-1185">Reference proteome</keyword>
<organism evidence="2 3">
    <name type="scientific">Vanrija pseudolonga</name>
    <dbReference type="NCBI Taxonomy" id="143232"/>
    <lineage>
        <taxon>Eukaryota</taxon>
        <taxon>Fungi</taxon>
        <taxon>Dikarya</taxon>
        <taxon>Basidiomycota</taxon>
        <taxon>Agaricomycotina</taxon>
        <taxon>Tremellomycetes</taxon>
        <taxon>Trichosporonales</taxon>
        <taxon>Trichosporonaceae</taxon>
        <taxon>Vanrija</taxon>
    </lineage>
</organism>
<feature type="region of interest" description="Disordered" evidence="1">
    <location>
        <begin position="393"/>
        <end position="420"/>
    </location>
</feature>
<accession>A0AAF0YK04</accession>
<evidence type="ECO:0000313" key="3">
    <source>
        <dbReference type="Proteomes" id="UP000827549"/>
    </source>
</evidence>
<evidence type="ECO:0000313" key="2">
    <source>
        <dbReference type="EMBL" id="WOO86091.1"/>
    </source>
</evidence>
<proteinExistence type="predicted"/>
<dbReference type="EMBL" id="CP086720">
    <property type="protein sequence ID" value="WOO86091.1"/>
    <property type="molecule type" value="Genomic_DNA"/>
</dbReference>
<protein>
    <submittedName>
        <fullName evidence="2">Uncharacterized protein</fullName>
    </submittedName>
</protein>
<dbReference type="Proteomes" id="UP000827549">
    <property type="component" value="Chromosome 7"/>
</dbReference>
<dbReference type="GeneID" id="87812741"/>
<feature type="compositionally biased region" description="Polar residues" evidence="1">
    <location>
        <begin position="393"/>
        <end position="407"/>
    </location>
</feature>
<reference evidence="2" key="1">
    <citation type="submission" date="2023-10" db="EMBL/GenBank/DDBJ databases">
        <authorList>
            <person name="Noh H."/>
        </authorList>
    </citation>
    <scope>NUCLEOTIDE SEQUENCE</scope>
    <source>
        <strain evidence="2">DUCC4014</strain>
    </source>
</reference>
<name>A0AAF0YK04_9TREE</name>
<sequence length="420" mass="44173">MASNRPQRNDNSLDRLVRGFIAAARPHIEGLMGANFPEAELRTALRGIPTAEQRAGAVRNYVERIVSQDELNQLLDQLVLQEAQPPAGVFEAARTMLPGSSTKVGDWQVFTLGPGTGAAMAGRVVLLLPEHERNALTAPAADSPTIVWLDPEVAATVDITALHRDLERYMADQPISSVTGCNEAPATFITPAASGAPPATVVQRPYMPPSVTFAPHTAPQSTLAPVLHPTHVEAQSQPQGILAAPLAGVGSDSTISPISTGFVDDFTFTLPAPDAFLPGTRIPAHSSAVPVPAPLYPQPLAPLQIPAPSSAMMQAPYSAPAAQPAFWAPIPRPPIQFPNLPSTTGRQTPVPATAVAAATPTPIGMFVPNIPVGGRLQTRSSLLQLEGFGPATRTFSQASQGDVQGAQNDAERRAKQPRLN</sequence>
<dbReference type="RefSeq" id="XP_062632117.1">
    <property type="nucleotide sequence ID" value="XM_062776133.1"/>
</dbReference>